<evidence type="ECO:0000256" key="1">
    <source>
        <dbReference type="SAM" id="SignalP"/>
    </source>
</evidence>
<name>A0A1M6DZG5_9RHOB</name>
<sequence>MRSLFAFCLTVSTALPVWACERPVCLVEADSLHLARHVTFDDLPSGFGVGRQIEGILDQNGVRFGERFSGQSLTVQGDFDGVEGTASAPLTLLPGAPGETLGILRLMRTSVLQGHGPRGFPRAEAVGEGAIAAIFDYDQSAISLDIRGGELGEATVTFLSRDGQKIDTHTLGPLSETSHGFLRQHRKSDIAGILITNTDPEGIALDNLRFDQSAILGWLR</sequence>
<evidence type="ECO:0000313" key="3">
    <source>
        <dbReference type="Proteomes" id="UP000183982"/>
    </source>
</evidence>
<feature type="signal peptide" evidence="1">
    <location>
        <begin position="1"/>
        <end position="19"/>
    </location>
</feature>
<dbReference type="RefSeq" id="WP_073249385.1">
    <property type="nucleotide sequence ID" value="NZ_FQZQ01000003.1"/>
</dbReference>
<accession>A0A1M6DZG5</accession>
<dbReference type="AlphaFoldDB" id="A0A1M6DZG5"/>
<dbReference type="OrthoDB" id="7838899at2"/>
<keyword evidence="3" id="KW-1185">Reference proteome</keyword>
<keyword evidence="1" id="KW-0732">Signal</keyword>
<proteinExistence type="predicted"/>
<feature type="chain" id="PRO_5012680505" description="Phytase-like domain-containing protein" evidence="1">
    <location>
        <begin position="20"/>
        <end position="220"/>
    </location>
</feature>
<dbReference type="EMBL" id="FQZQ01000003">
    <property type="protein sequence ID" value="SHI78539.1"/>
    <property type="molecule type" value="Genomic_DNA"/>
</dbReference>
<evidence type="ECO:0000313" key="2">
    <source>
        <dbReference type="EMBL" id="SHI78539.1"/>
    </source>
</evidence>
<reference evidence="3" key="1">
    <citation type="submission" date="2016-11" db="EMBL/GenBank/DDBJ databases">
        <authorList>
            <person name="Varghese N."/>
            <person name="Submissions S."/>
        </authorList>
    </citation>
    <scope>NUCLEOTIDE SEQUENCE [LARGE SCALE GENOMIC DNA]</scope>
    <source>
        <strain evidence="3">DSM 100564</strain>
    </source>
</reference>
<evidence type="ECO:0008006" key="4">
    <source>
        <dbReference type="Google" id="ProtNLM"/>
    </source>
</evidence>
<organism evidence="2 3">
    <name type="scientific">Shimia gijangensis</name>
    <dbReference type="NCBI Taxonomy" id="1470563"/>
    <lineage>
        <taxon>Bacteria</taxon>
        <taxon>Pseudomonadati</taxon>
        <taxon>Pseudomonadota</taxon>
        <taxon>Alphaproteobacteria</taxon>
        <taxon>Rhodobacterales</taxon>
        <taxon>Roseobacteraceae</taxon>
    </lineage>
</organism>
<dbReference type="STRING" id="1470563.SAMN05444000_10356"/>
<gene>
    <name evidence="2" type="ORF">SAMN05444000_10356</name>
</gene>
<dbReference type="Proteomes" id="UP000183982">
    <property type="component" value="Unassembled WGS sequence"/>
</dbReference>
<protein>
    <recommendedName>
        <fullName evidence="4">Phytase-like domain-containing protein</fullName>
    </recommendedName>
</protein>